<gene>
    <name evidence="1" type="ORF">AS033_08125</name>
</gene>
<dbReference type="Proteomes" id="UP000053797">
    <property type="component" value="Unassembled WGS sequence"/>
</dbReference>
<dbReference type="AlphaFoldDB" id="A0A0V8GGD4"/>
<protein>
    <recommendedName>
        <fullName evidence="3">DUF309 domain-containing protein</fullName>
    </recommendedName>
</protein>
<dbReference type="OrthoDB" id="165483at2"/>
<dbReference type="SUPFAM" id="SSF140663">
    <property type="entry name" value="TTHA0068-like"/>
    <property type="match status" value="1"/>
</dbReference>
<organism evidence="1 2">
    <name type="scientific">Exiguobacterium indicum</name>
    <dbReference type="NCBI Taxonomy" id="296995"/>
    <lineage>
        <taxon>Bacteria</taxon>
        <taxon>Bacillati</taxon>
        <taxon>Bacillota</taxon>
        <taxon>Bacilli</taxon>
        <taxon>Bacillales</taxon>
        <taxon>Bacillales Family XII. Incertae Sedis</taxon>
        <taxon>Exiguobacterium</taxon>
    </lineage>
</organism>
<evidence type="ECO:0000313" key="2">
    <source>
        <dbReference type="Proteomes" id="UP000053797"/>
    </source>
</evidence>
<reference evidence="1 2" key="1">
    <citation type="journal article" date="2015" name="Int. J. Syst. Evol. Microbiol.">
        <title>Exiguobacterium enclense sp. nov., isolated from sediment.</title>
        <authorList>
            <person name="Dastager S.G."/>
            <person name="Mawlankar R."/>
            <person name="Sonalkar V.V."/>
            <person name="Thorat M.N."/>
            <person name="Mual P."/>
            <person name="Verma A."/>
            <person name="Krishnamurthi S."/>
            <person name="Tang S.K."/>
            <person name="Li W.J."/>
        </authorList>
    </citation>
    <scope>NUCLEOTIDE SEQUENCE [LARGE SCALE GENOMIC DNA]</scope>
    <source>
        <strain evidence="1 2">NIO-1109</strain>
    </source>
</reference>
<dbReference type="PANTHER" id="PTHR34796">
    <property type="entry name" value="EXPRESSED PROTEIN"/>
    <property type="match status" value="1"/>
</dbReference>
<dbReference type="PANTHER" id="PTHR34796:SF1">
    <property type="entry name" value="EXPRESSED PROTEIN"/>
    <property type="match status" value="1"/>
</dbReference>
<dbReference type="InterPro" id="IPR005500">
    <property type="entry name" value="DUF309"/>
</dbReference>
<evidence type="ECO:0000313" key="1">
    <source>
        <dbReference type="EMBL" id="KSU49324.1"/>
    </source>
</evidence>
<evidence type="ECO:0008006" key="3">
    <source>
        <dbReference type="Google" id="ProtNLM"/>
    </source>
</evidence>
<accession>A0A0V8GGD4</accession>
<name>A0A0V8GGD4_9BACL</name>
<dbReference type="InterPro" id="IPR023203">
    <property type="entry name" value="TTHA0068_sf"/>
</dbReference>
<dbReference type="Gene3D" id="1.10.3450.10">
    <property type="entry name" value="TTHA0068-like"/>
    <property type="match status" value="1"/>
</dbReference>
<dbReference type="EMBL" id="LNQL01000002">
    <property type="protein sequence ID" value="KSU49324.1"/>
    <property type="molecule type" value="Genomic_DNA"/>
</dbReference>
<sequence length="154" mass="18215">MNPIERFVFEFNIRHDYFECHEILEEVWQEGQRQDEALVGLIQLAVARYHHRRGNTTGAQRTYAKAFDKIERHRASLIASGIDVSYLLDHRDHFTNKIYRHIPLPVFPDVIRTVALEATAPDLDYVTHKHRLRDRTDVVTARQEALQNRRDRSI</sequence>
<proteinExistence type="predicted"/>
<dbReference type="RefSeq" id="WP_058265159.1">
    <property type="nucleotide sequence ID" value="NZ_FMYN01000002.1"/>
</dbReference>
<dbReference type="Pfam" id="PF03745">
    <property type="entry name" value="DUF309"/>
    <property type="match status" value="1"/>
</dbReference>
<comment type="caution">
    <text evidence="1">The sequence shown here is derived from an EMBL/GenBank/DDBJ whole genome shotgun (WGS) entry which is preliminary data.</text>
</comment>